<gene>
    <name evidence="1" type="ORF">FBUS_00419</name>
</gene>
<sequence length="240" mass="27479">MVHHLIEPDMGDLQQTAHYFALENEPAAPLSKMLEPFEMTWLRTRERTDAEKYLPTMCLSQGNFDRSSFGDFSFDAILPHAGYTAVFAVPKAGNSDTSVAFTFDEGTCELQVLCKNGQCKFSFSLEHTPLFELPIHNIPQGGIHEIVHRTRNSEDNIFILVAHPVHEVEDSYKQFVSVYRNMHRVTDGEVNIKRGFFDRRCGGNTTTVHMTEGSMIKVRAVSVCNFMFHYFSFENYHRRG</sequence>
<dbReference type="AlphaFoldDB" id="A0A8E0S627"/>
<dbReference type="OrthoDB" id="10359324at2759"/>
<proteinExistence type="predicted"/>
<keyword evidence="2" id="KW-1185">Reference proteome</keyword>
<name>A0A8E0S627_9TREM</name>
<evidence type="ECO:0000313" key="2">
    <source>
        <dbReference type="Proteomes" id="UP000728185"/>
    </source>
</evidence>
<dbReference type="EMBL" id="LUCM01002015">
    <property type="protein sequence ID" value="KAA0197976.1"/>
    <property type="molecule type" value="Genomic_DNA"/>
</dbReference>
<reference evidence="1" key="1">
    <citation type="submission" date="2019-05" db="EMBL/GenBank/DDBJ databases">
        <title>Annotation for the trematode Fasciolopsis buski.</title>
        <authorList>
            <person name="Choi Y.-J."/>
        </authorList>
    </citation>
    <scope>NUCLEOTIDE SEQUENCE</scope>
    <source>
        <strain evidence="1">HT</strain>
        <tissue evidence="1">Whole worm</tissue>
    </source>
</reference>
<dbReference type="Proteomes" id="UP000728185">
    <property type="component" value="Unassembled WGS sequence"/>
</dbReference>
<organism evidence="1 2">
    <name type="scientific">Fasciolopsis buskii</name>
    <dbReference type="NCBI Taxonomy" id="27845"/>
    <lineage>
        <taxon>Eukaryota</taxon>
        <taxon>Metazoa</taxon>
        <taxon>Spiralia</taxon>
        <taxon>Lophotrochozoa</taxon>
        <taxon>Platyhelminthes</taxon>
        <taxon>Trematoda</taxon>
        <taxon>Digenea</taxon>
        <taxon>Plagiorchiida</taxon>
        <taxon>Echinostomata</taxon>
        <taxon>Echinostomatoidea</taxon>
        <taxon>Fasciolidae</taxon>
        <taxon>Fasciolopsis</taxon>
    </lineage>
</organism>
<protein>
    <submittedName>
        <fullName evidence="1">Uncharacterized protein</fullName>
    </submittedName>
</protein>
<comment type="caution">
    <text evidence="1">The sequence shown here is derived from an EMBL/GenBank/DDBJ whole genome shotgun (WGS) entry which is preliminary data.</text>
</comment>
<evidence type="ECO:0000313" key="1">
    <source>
        <dbReference type="EMBL" id="KAA0197976.1"/>
    </source>
</evidence>
<accession>A0A8E0S627</accession>